<keyword evidence="9" id="KW-0418">Kinase</keyword>
<evidence type="ECO:0000256" key="1">
    <source>
        <dbReference type="ARBA" id="ARBA00019852"/>
    </source>
</evidence>
<feature type="domain" description="ACT" evidence="7">
    <location>
        <begin position="669"/>
        <end position="744"/>
    </location>
</feature>
<dbReference type="SUPFAM" id="SSF55021">
    <property type="entry name" value="ACT-like"/>
    <property type="match status" value="1"/>
</dbReference>
<dbReference type="SUPFAM" id="SSF109604">
    <property type="entry name" value="HD-domain/PDEase-like"/>
    <property type="match status" value="1"/>
</dbReference>
<dbReference type="Gene3D" id="3.30.70.260">
    <property type="match status" value="1"/>
</dbReference>
<dbReference type="GO" id="GO:0015949">
    <property type="term" value="P:nucleobase-containing small molecule interconversion"/>
    <property type="evidence" value="ECO:0007669"/>
    <property type="project" value="UniProtKB-ARBA"/>
</dbReference>
<accession>A0A3M0AA78</accession>
<evidence type="ECO:0000256" key="3">
    <source>
        <dbReference type="ARBA" id="ARBA00029754"/>
    </source>
</evidence>
<keyword evidence="9" id="KW-0808">Transferase</keyword>
<dbReference type="SUPFAM" id="SSF81301">
    <property type="entry name" value="Nucleotidyltransferase"/>
    <property type="match status" value="1"/>
</dbReference>
<keyword evidence="10" id="KW-1185">Reference proteome</keyword>
<dbReference type="InterPro" id="IPR045865">
    <property type="entry name" value="ACT-like_dom_sf"/>
</dbReference>
<dbReference type="GO" id="GO:0042594">
    <property type="term" value="P:response to starvation"/>
    <property type="evidence" value="ECO:0007669"/>
    <property type="project" value="TreeGrafter"/>
</dbReference>
<dbReference type="SMART" id="SM00954">
    <property type="entry name" value="RelA_SpoT"/>
    <property type="match status" value="1"/>
</dbReference>
<dbReference type="InterPro" id="IPR002912">
    <property type="entry name" value="ACT_dom"/>
</dbReference>
<dbReference type="Proteomes" id="UP000267187">
    <property type="component" value="Unassembled WGS sequence"/>
</dbReference>
<dbReference type="FunFam" id="3.10.20.30:FF:000002">
    <property type="entry name" value="GTP pyrophosphokinase (RelA/SpoT)"/>
    <property type="match status" value="1"/>
</dbReference>
<comment type="pathway">
    <text evidence="2">Purine metabolism.</text>
</comment>
<evidence type="ECO:0000256" key="2">
    <source>
        <dbReference type="ARBA" id="ARBA00025704"/>
    </source>
</evidence>
<name>A0A3M0AA78_9GAMM</name>
<dbReference type="PROSITE" id="PS51671">
    <property type="entry name" value="ACT"/>
    <property type="match status" value="1"/>
</dbReference>
<dbReference type="CDD" id="cd01668">
    <property type="entry name" value="TGS_RSH"/>
    <property type="match status" value="1"/>
</dbReference>
<comment type="similarity">
    <text evidence="6">Belongs to the relA/spoT family.</text>
</comment>
<dbReference type="CDD" id="cd05399">
    <property type="entry name" value="NT_Rel-Spo_like"/>
    <property type="match status" value="1"/>
</dbReference>
<protein>
    <recommendedName>
        <fullName evidence="1">GTP pyrophosphokinase</fullName>
    </recommendedName>
    <alternativeName>
        <fullName evidence="4">(p)ppGpp synthase</fullName>
    </alternativeName>
    <alternativeName>
        <fullName evidence="3">ATP:GTP 3'-pyrophosphotransferase</fullName>
    </alternativeName>
    <alternativeName>
        <fullName evidence="5">ppGpp synthase I</fullName>
    </alternativeName>
</protein>
<dbReference type="Gene3D" id="3.10.20.30">
    <property type="match status" value="1"/>
</dbReference>
<dbReference type="InterPro" id="IPR012675">
    <property type="entry name" value="Beta-grasp_dom_sf"/>
</dbReference>
<evidence type="ECO:0000313" key="9">
    <source>
        <dbReference type="EMBL" id="RMA79295.1"/>
    </source>
</evidence>
<evidence type="ECO:0000259" key="7">
    <source>
        <dbReference type="PROSITE" id="PS51671"/>
    </source>
</evidence>
<dbReference type="SUPFAM" id="SSF81271">
    <property type="entry name" value="TGS-like"/>
    <property type="match status" value="1"/>
</dbReference>
<gene>
    <name evidence="9" type="ORF">DFR27_1735</name>
</gene>
<dbReference type="GO" id="GO:0008728">
    <property type="term" value="F:GTP diphosphokinase activity"/>
    <property type="evidence" value="ECO:0007669"/>
    <property type="project" value="TreeGrafter"/>
</dbReference>
<comment type="function">
    <text evidence="6">In eubacteria ppGpp (guanosine 3'-diphosphate 5'-diphosphate) is a mediator of the stringent response that coordinates a variety of cellular activities in response to changes in nutritional abundance.</text>
</comment>
<dbReference type="InterPro" id="IPR007685">
    <property type="entry name" value="RelA_SpoT"/>
</dbReference>
<proteinExistence type="inferred from homology"/>
<dbReference type="PANTHER" id="PTHR21262:SF31">
    <property type="entry name" value="GTP PYROPHOSPHOKINASE"/>
    <property type="match status" value="1"/>
</dbReference>
<evidence type="ECO:0000259" key="8">
    <source>
        <dbReference type="PROSITE" id="PS51880"/>
    </source>
</evidence>
<dbReference type="Pfam" id="PF04607">
    <property type="entry name" value="RelA_SpoT"/>
    <property type="match status" value="1"/>
</dbReference>
<dbReference type="NCBIfam" id="TIGR00691">
    <property type="entry name" value="spoT_relA"/>
    <property type="match status" value="1"/>
</dbReference>
<dbReference type="InterPro" id="IPR004095">
    <property type="entry name" value="TGS"/>
</dbReference>
<dbReference type="Pfam" id="PF13328">
    <property type="entry name" value="HD_4"/>
    <property type="match status" value="1"/>
</dbReference>
<evidence type="ECO:0000256" key="5">
    <source>
        <dbReference type="ARBA" id="ARBA00033308"/>
    </source>
</evidence>
<dbReference type="InterPro" id="IPR004811">
    <property type="entry name" value="RelA/Spo_fam"/>
</dbReference>
<dbReference type="PANTHER" id="PTHR21262">
    <property type="entry name" value="GUANOSINE-3',5'-BIS DIPHOSPHATE 3'-PYROPHOSPHOHYDROLASE"/>
    <property type="match status" value="1"/>
</dbReference>
<dbReference type="Gene3D" id="1.10.3210.10">
    <property type="entry name" value="Hypothetical protein af1432"/>
    <property type="match status" value="1"/>
</dbReference>
<organism evidence="9 10">
    <name type="scientific">Umboniibacter marinipuniceus</name>
    <dbReference type="NCBI Taxonomy" id="569599"/>
    <lineage>
        <taxon>Bacteria</taxon>
        <taxon>Pseudomonadati</taxon>
        <taxon>Pseudomonadota</taxon>
        <taxon>Gammaproteobacteria</taxon>
        <taxon>Cellvibrionales</taxon>
        <taxon>Cellvibrionaceae</taxon>
        <taxon>Umboniibacter</taxon>
    </lineage>
</organism>
<dbReference type="Gene3D" id="3.30.460.10">
    <property type="entry name" value="Beta Polymerase, domain 2"/>
    <property type="match status" value="1"/>
</dbReference>
<dbReference type="RefSeq" id="WP_121877056.1">
    <property type="nucleotide sequence ID" value="NZ_REFJ01000004.1"/>
</dbReference>
<dbReference type="GO" id="GO:0008893">
    <property type="term" value="F:guanosine-3',5'-bis(diphosphate) 3'-diphosphatase activity"/>
    <property type="evidence" value="ECO:0007669"/>
    <property type="project" value="TreeGrafter"/>
</dbReference>
<dbReference type="Pfam" id="PF19296">
    <property type="entry name" value="RelA_AH_RIS"/>
    <property type="match status" value="1"/>
</dbReference>
<dbReference type="InterPro" id="IPR012676">
    <property type="entry name" value="TGS-like"/>
</dbReference>
<dbReference type="OrthoDB" id="9805041at2"/>
<sequence length="750" mass="83949">MVKVRDDHPLCPEGRIDLVAWSEKFRHRFGLTPEQQSQLTIAIEFADAVEQRAIAENNVWGGGEVSTLEFGLEMVEVLAELHCDVETLVAAAIYRCVREEKVDLNEVKQLFGSAVADLIDGVLRMAVIGALRNDSSGAFGQAEADQIESVRKMLVAMIDDVRVGLIKIVERTCAIRTVKFNDPEKQIRVAREVRDVYAPLAHRLGIGHLKWELEDLAFRYLEAETYKEIAKQLDEKRVARQEYIAMMIGRLNNVLGEAGIHGVVEGRAKHIFSIWKKMLKKEIAFSQVYDIRAVRILVDSTRDCYSVLGLVHALWRNIPHEFDDYIASPKENGYRSLHTAVVGPEGKVIEVQIRTNEMHEEAEFGVCAHWRYKGADMEKSANAYEQKMDWLRNVLSWHEEEGSRAAFAEQIRVGIIQDRVYVFTPEGHVVDLPLGATALDFAYQVHTEVGHRCRGAKVNGRVVPLNQNLRNGDQVEIITGRREAPSRSWLDDSLGYIVTSRAKTNISHWFRQQARDQNVADGGMLLDREFKRLGLMSIDFQALYERLGFESLDDLYAAVGASDLGVMDVISAALELENGPGSHGLLPVQSKHQQESGPAINGLGNLAMEFGSCCSPSSDTDITGFVDNRRVVIVHSSDCPTALQFMQDEPERIIKLSWGGQQEDRYVAQLKIEAWDRTGLLRDVTTVLDLESVNVTAISTKSDRDSSTVDMSIECEVDSIHSLAQLISVLNQLPNVISAQRIDSKKSANA</sequence>
<evidence type="ECO:0000313" key="10">
    <source>
        <dbReference type="Proteomes" id="UP000267187"/>
    </source>
</evidence>
<dbReference type="GO" id="GO:0016301">
    <property type="term" value="F:kinase activity"/>
    <property type="evidence" value="ECO:0007669"/>
    <property type="project" value="UniProtKB-KW"/>
</dbReference>
<dbReference type="InterPro" id="IPR045600">
    <property type="entry name" value="RelA/SpoT_AH_RIS"/>
</dbReference>
<dbReference type="FunFam" id="3.30.460.10:FF:000001">
    <property type="entry name" value="GTP pyrophosphokinase RelA"/>
    <property type="match status" value="1"/>
</dbReference>
<dbReference type="CDD" id="cd04876">
    <property type="entry name" value="ACT_RelA-SpoT"/>
    <property type="match status" value="1"/>
</dbReference>
<dbReference type="Pfam" id="PF02824">
    <property type="entry name" value="TGS"/>
    <property type="match status" value="1"/>
</dbReference>
<dbReference type="InterPro" id="IPR033655">
    <property type="entry name" value="TGS_RelA/SpoT"/>
</dbReference>
<feature type="domain" description="TGS" evidence="8">
    <location>
        <begin position="418"/>
        <end position="479"/>
    </location>
</feature>
<evidence type="ECO:0000256" key="6">
    <source>
        <dbReference type="RuleBase" id="RU003847"/>
    </source>
</evidence>
<dbReference type="InterPro" id="IPR043519">
    <property type="entry name" value="NT_sf"/>
</dbReference>
<reference evidence="9 10" key="1">
    <citation type="submission" date="2018-10" db="EMBL/GenBank/DDBJ databases">
        <title>Genomic Encyclopedia of Type Strains, Phase IV (KMG-IV): sequencing the most valuable type-strain genomes for metagenomic binning, comparative biology and taxonomic classification.</title>
        <authorList>
            <person name="Goeker M."/>
        </authorList>
    </citation>
    <scope>NUCLEOTIDE SEQUENCE [LARGE SCALE GENOMIC DNA]</scope>
    <source>
        <strain evidence="9 10">DSM 25080</strain>
    </source>
</reference>
<dbReference type="GO" id="GO:0005886">
    <property type="term" value="C:plasma membrane"/>
    <property type="evidence" value="ECO:0007669"/>
    <property type="project" value="TreeGrafter"/>
</dbReference>
<evidence type="ECO:0000256" key="4">
    <source>
        <dbReference type="ARBA" id="ARBA00032407"/>
    </source>
</evidence>
<comment type="caution">
    <text evidence="9">The sequence shown here is derived from an EMBL/GenBank/DDBJ whole genome shotgun (WGS) entry which is preliminary data.</text>
</comment>
<dbReference type="GO" id="GO:0015969">
    <property type="term" value="P:guanosine tetraphosphate metabolic process"/>
    <property type="evidence" value="ECO:0007669"/>
    <property type="project" value="InterPro"/>
</dbReference>
<dbReference type="AlphaFoldDB" id="A0A3M0AA78"/>
<dbReference type="PROSITE" id="PS51880">
    <property type="entry name" value="TGS"/>
    <property type="match status" value="1"/>
</dbReference>
<dbReference type="EMBL" id="REFJ01000004">
    <property type="protein sequence ID" value="RMA79295.1"/>
    <property type="molecule type" value="Genomic_DNA"/>
</dbReference>
<dbReference type="Pfam" id="PF13291">
    <property type="entry name" value="ACT_4"/>
    <property type="match status" value="1"/>
</dbReference>